<dbReference type="Pfam" id="PF13530">
    <property type="entry name" value="SCP2_2"/>
    <property type="match status" value="1"/>
</dbReference>
<dbReference type="Pfam" id="PF17668">
    <property type="entry name" value="Acetyltransf_17"/>
    <property type="match status" value="1"/>
</dbReference>
<dbReference type="InterPro" id="IPR016181">
    <property type="entry name" value="Acyl_CoA_acyltransferase"/>
</dbReference>
<proteinExistence type="predicted"/>
<dbReference type="Gene3D" id="3.30.1050.10">
    <property type="entry name" value="SCP2 sterol-binding domain"/>
    <property type="match status" value="1"/>
</dbReference>
<dbReference type="PANTHER" id="PTHR37817:SF1">
    <property type="entry name" value="N-ACETYLTRANSFERASE EIS"/>
    <property type="match status" value="1"/>
</dbReference>
<dbReference type="EMBL" id="JBHTOK010000054">
    <property type="protein sequence ID" value="MFD1440976.1"/>
    <property type="molecule type" value="Genomic_DNA"/>
</dbReference>
<feature type="domain" description="N-acetyltransferase" evidence="1">
    <location>
        <begin position="3"/>
        <end position="149"/>
    </location>
</feature>
<dbReference type="InterPro" id="IPR025559">
    <property type="entry name" value="Eis_dom"/>
</dbReference>
<dbReference type="InterPro" id="IPR041380">
    <property type="entry name" value="Acetyltransf_17"/>
</dbReference>
<dbReference type="InterPro" id="IPR036527">
    <property type="entry name" value="SCP2_sterol-bd_dom_sf"/>
</dbReference>
<dbReference type="Gene3D" id="3.40.630.30">
    <property type="match status" value="2"/>
</dbReference>
<dbReference type="PANTHER" id="PTHR37817">
    <property type="entry name" value="N-ACETYLTRANSFERASE EIS"/>
    <property type="match status" value="1"/>
</dbReference>
<sequence length="391" mass="44159">MVSEYRLTDPADRERFYQLYLYAFNGQDSEARRRFFNARYAHGWIYGLKHDQQLTSGLYSLPFTVNFHGVAYKMNGIGDVMSAPEDSGHGGAGTLLKAALQEMHDRHVTLSYLAPFSYRYYRRFGYEQVFNHITYTIAHDHVPAYHPQHQGGHVERMSFAAALATIKPLYAKKAQDLPGGMMREDWWWDYLTLKNRWDAGVYFDEKGQAQGYAVYERSGAEMTVHKLLANTPAAFEQLMAFLLKHGNTFQKLRYESPHSQYAGDWIQEPYAVSAVVTPYMMARIVDLQDFLDRYPFTQDFAPVTIAVEDPVLPVNAGVWQLSRTAGQTTAGKGVTAAPELTFTIQQLTKALMGATSLHALLMSGQGSGDLAAAARLDQALQHATPEFNDYF</sequence>
<evidence type="ECO:0000313" key="2">
    <source>
        <dbReference type="EMBL" id="MFD1440976.1"/>
    </source>
</evidence>
<evidence type="ECO:0000259" key="1">
    <source>
        <dbReference type="PROSITE" id="PS51186"/>
    </source>
</evidence>
<protein>
    <submittedName>
        <fullName evidence="2">Enhanced intracellular survival protein Eis</fullName>
        <ecNumber evidence="2">2.3.1.-</ecNumber>
    </submittedName>
</protein>
<keyword evidence="3" id="KW-1185">Reference proteome</keyword>
<name>A0ABW4CWN4_9LACO</name>
<dbReference type="RefSeq" id="WP_125757997.1">
    <property type="nucleotide sequence ID" value="NZ_JBHTOK010000054.1"/>
</dbReference>
<dbReference type="InterPro" id="IPR000182">
    <property type="entry name" value="GNAT_dom"/>
</dbReference>
<organism evidence="2 3">
    <name type="scientific">Lacticaseibacillus hegangensis</name>
    <dbReference type="NCBI Taxonomy" id="2486010"/>
    <lineage>
        <taxon>Bacteria</taxon>
        <taxon>Bacillati</taxon>
        <taxon>Bacillota</taxon>
        <taxon>Bacilli</taxon>
        <taxon>Lactobacillales</taxon>
        <taxon>Lactobacillaceae</taxon>
        <taxon>Lacticaseibacillus</taxon>
    </lineage>
</organism>
<gene>
    <name evidence="2" type="primary">eis</name>
    <name evidence="2" type="ORF">ACFQ5K_06290</name>
</gene>
<comment type="caution">
    <text evidence="2">The sequence shown here is derived from an EMBL/GenBank/DDBJ whole genome shotgun (WGS) entry which is preliminary data.</text>
</comment>
<dbReference type="SUPFAM" id="SSF55718">
    <property type="entry name" value="SCP-like"/>
    <property type="match status" value="1"/>
</dbReference>
<keyword evidence="2" id="KW-0808">Transferase</keyword>
<keyword evidence="2" id="KW-0012">Acyltransferase</keyword>
<dbReference type="GO" id="GO:0016746">
    <property type="term" value="F:acyltransferase activity"/>
    <property type="evidence" value="ECO:0007669"/>
    <property type="project" value="UniProtKB-KW"/>
</dbReference>
<accession>A0ABW4CWN4</accession>
<dbReference type="Proteomes" id="UP001597212">
    <property type="component" value="Unassembled WGS sequence"/>
</dbReference>
<evidence type="ECO:0000313" key="3">
    <source>
        <dbReference type="Proteomes" id="UP001597212"/>
    </source>
</evidence>
<dbReference type="SUPFAM" id="SSF55729">
    <property type="entry name" value="Acyl-CoA N-acyltransferases (Nat)"/>
    <property type="match status" value="1"/>
</dbReference>
<dbReference type="InterPro" id="IPR051554">
    <property type="entry name" value="Acetyltransferase_Eis"/>
</dbReference>
<reference evidence="3" key="1">
    <citation type="journal article" date="2019" name="Int. J. Syst. Evol. Microbiol.">
        <title>The Global Catalogue of Microorganisms (GCM) 10K type strain sequencing project: providing services to taxonomists for standard genome sequencing and annotation.</title>
        <authorList>
            <consortium name="The Broad Institute Genomics Platform"/>
            <consortium name="The Broad Institute Genome Sequencing Center for Infectious Disease"/>
            <person name="Wu L."/>
            <person name="Ma J."/>
        </authorList>
    </citation>
    <scope>NUCLEOTIDE SEQUENCE [LARGE SCALE GENOMIC DNA]</scope>
    <source>
        <strain evidence="3">CCM 8912</strain>
    </source>
</reference>
<dbReference type="Pfam" id="PF13527">
    <property type="entry name" value="Acetyltransf_9"/>
    <property type="match status" value="1"/>
</dbReference>
<dbReference type="PROSITE" id="PS51186">
    <property type="entry name" value="GNAT"/>
    <property type="match status" value="1"/>
</dbReference>
<dbReference type="EC" id="2.3.1.-" evidence="2"/>